<dbReference type="GO" id="GO:0006355">
    <property type="term" value="P:regulation of DNA-templated transcription"/>
    <property type="evidence" value="ECO:0007669"/>
    <property type="project" value="InterPro"/>
</dbReference>
<dbReference type="Pfam" id="PF08214">
    <property type="entry name" value="HAT_KAT11"/>
    <property type="match status" value="1"/>
</dbReference>
<keyword evidence="3" id="KW-0808">Transferase</keyword>
<evidence type="ECO:0000256" key="8">
    <source>
        <dbReference type="ARBA" id="ARBA00023242"/>
    </source>
</evidence>
<dbReference type="GO" id="GO:0032931">
    <property type="term" value="F:histone H3K56 acetyltransferase activity"/>
    <property type="evidence" value="ECO:0007669"/>
    <property type="project" value="TreeGrafter"/>
</dbReference>
<dbReference type="EC" id="2.3.1.48" evidence="2"/>
<keyword evidence="11" id="KW-1185">Reference proteome</keyword>
<proteinExistence type="predicted"/>
<evidence type="ECO:0000256" key="2">
    <source>
        <dbReference type="ARBA" id="ARBA00013184"/>
    </source>
</evidence>
<evidence type="ECO:0000256" key="3">
    <source>
        <dbReference type="ARBA" id="ARBA00022679"/>
    </source>
</evidence>
<comment type="catalytic activity">
    <reaction evidence="9">
        <text>L-lysyl-[histone] + acetyl-CoA = N(6)-acetyl-L-lysyl-[histone] + CoA + H(+)</text>
        <dbReference type="Rhea" id="RHEA:21992"/>
        <dbReference type="Rhea" id="RHEA-COMP:9845"/>
        <dbReference type="Rhea" id="RHEA-COMP:11338"/>
        <dbReference type="ChEBI" id="CHEBI:15378"/>
        <dbReference type="ChEBI" id="CHEBI:29969"/>
        <dbReference type="ChEBI" id="CHEBI:57287"/>
        <dbReference type="ChEBI" id="CHEBI:57288"/>
        <dbReference type="ChEBI" id="CHEBI:61930"/>
        <dbReference type="EC" id="2.3.1.48"/>
    </reaction>
    <physiologicalReaction direction="left-to-right" evidence="9">
        <dbReference type="Rhea" id="RHEA:21993"/>
    </physiologicalReaction>
</comment>
<dbReference type="SMART" id="SM01250">
    <property type="entry name" value="KAT11"/>
    <property type="match status" value="1"/>
</dbReference>
<protein>
    <recommendedName>
        <fullName evidence="2">histone acetyltransferase</fullName>
        <ecNumber evidence="2">2.3.1.48</ecNumber>
    </recommendedName>
</protein>
<comment type="caution">
    <text evidence="10">The sequence shown here is derived from an EMBL/GenBank/DDBJ whole genome shotgun (WGS) entry which is preliminary data.</text>
</comment>
<gene>
    <name evidence="10" type="ORF">LY90DRAFT_700638</name>
</gene>
<sequence length="482" mass="56021">MKSFLINALNNLFGYANIDLYIISSRPEKEALYSKKQINKKKKENYNIYDMRNVLILAANKNRNKLDEKNYDTIFNSGILCNEYINLEENKVILYISKIDTSGWENLKRQPLSLIRAIILGYLSYYQNLYKDTGVSVTLHLYTRAKPNYLFPTSDDANNTDKHVLTDSELINWWIKTLSHYPKVFIPESGYWYCPTGERIGHLQTVMNENHNEDIKNALKINTSICPWTWGYPFEKSSYALETIPQFPDDPKNSLLHSKKRASLIHERTTVREFFEYLAIENLSGTVSACMILNILSSSEKKKDFKKNNSQVNIDKVDYDKLIDYVLSLNYALEEDAENSSKALHEYLQQLVKQKKIIHFNYKLNKEFEEEEEEEKEEEKEKGIKFSEAIHVNNLQGSIKRKNVNDIQGLIKKKKITSTQESNNNCINNLQGLVKRKKVTTSQDSANNINNIQGLLKRKNPTVQKSTNNVNDVQGLIKRKQK</sequence>
<evidence type="ECO:0000256" key="5">
    <source>
        <dbReference type="ARBA" id="ARBA00022990"/>
    </source>
</evidence>
<dbReference type="PROSITE" id="PS51728">
    <property type="entry name" value="RTT109_HAT"/>
    <property type="match status" value="1"/>
</dbReference>
<reference evidence="10 11" key="1">
    <citation type="submission" date="2016-08" db="EMBL/GenBank/DDBJ databases">
        <title>A Parts List for Fungal Cellulosomes Revealed by Comparative Genomics.</title>
        <authorList>
            <consortium name="DOE Joint Genome Institute"/>
            <person name="Haitjema C.H."/>
            <person name="Gilmore S.P."/>
            <person name="Henske J.K."/>
            <person name="Solomon K.V."/>
            <person name="De Groot R."/>
            <person name="Kuo A."/>
            <person name="Mondo S.J."/>
            <person name="Salamov A.A."/>
            <person name="Labutti K."/>
            <person name="Zhao Z."/>
            <person name="Chiniquy J."/>
            <person name="Barry K."/>
            <person name="Brewer H.M."/>
            <person name="Purvine S.O."/>
            <person name="Wright A.T."/>
            <person name="Boxma B."/>
            <person name="Van Alen T."/>
            <person name="Hackstein J.H."/>
            <person name="Baker S.E."/>
            <person name="Grigoriev I.V."/>
            <person name="O'Malley M.A."/>
        </authorList>
    </citation>
    <scope>NUCLEOTIDE SEQUENCE [LARGE SCALE GENOMIC DNA]</scope>
    <source>
        <strain evidence="10 11">G1</strain>
    </source>
</reference>
<dbReference type="GO" id="GO:0006974">
    <property type="term" value="P:DNA damage response"/>
    <property type="evidence" value="ECO:0007669"/>
    <property type="project" value="UniProtKB-KW"/>
</dbReference>
<name>A0A1Y2E5C3_9FUNG</name>
<dbReference type="EMBL" id="MCOG01000050">
    <property type="protein sequence ID" value="ORY66751.1"/>
    <property type="molecule type" value="Genomic_DNA"/>
</dbReference>
<accession>A0A1Y2E5C3</accession>
<evidence type="ECO:0000313" key="11">
    <source>
        <dbReference type="Proteomes" id="UP000193920"/>
    </source>
</evidence>
<dbReference type="STRING" id="1754190.A0A1Y2E5C3"/>
<keyword evidence="4" id="KW-0227">DNA damage</keyword>
<keyword evidence="8" id="KW-0539">Nucleus</keyword>
<dbReference type="InterPro" id="IPR051236">
    <property type="entry name" value="HAT_RTT109-like"/>
</dbReference>
<keyword evidence="7" id="KW-0804">Transcription</keyword>
<dbReference type="AlphaFoldDB" id="A0A1Y2E5C3"/>
<comment type="subcellular location">
    <subcellularLocation>
        <location evidence="1">Nucleus</location>
    </subcellularLocation>
</comment>
<evidence type="ECO:0000256" key="1">
    <source>
        <dbReference type="ARBA" id="ARBA00004123"/>
    </source>
</evidence>
<evidence type="ECO:0000256" key="4">
    <source>
        <dbReference type="ARBA" id="ARBA00022763"/>
    </source>
</evidence>
<dbReference type="InterPro" id="IPR013178">
    <property type="entry name" value="Histone_AcTrfase_Rtt109/CBP"/>
</dbReference>
<dbReference type="OrthoDB" id="3361892at2759"/>
<dbReference type="PANTHER" id="PTHR31571:SF2">
    <property type="entry name" value="HISTONE ACETYLTRANSFERASE RTT109"/>
    <property type="match status" value="1"/>
</dbReference>
<evidence type="ECO:0000256" key="6">
    <source>
        <dbReference type="ARBA" id="ARBA00023015"/>
    </source>
</evidence>
<dbReference type="GO" id="GO:0005634">
    <property type="term" value="C:nucleus"/>
    <property type="evidence" value="ECO:0007669"/>
    <property type="project" value="UniProtKB-SubCell"/>
</dbReference>
<evidence type="ECO:0000256" key="7">
    <source>
        <dbReference type="ARBA" id="ARBA00023163"/>
    </source>
</evidence>
<dbReference type="InterPro" id="IPR016849">
    <property type="entry name" value="Rtt109"/>
</dbReference>
<dbReference type="PANTHER" id="PTHR31571">
    <property type="entry name" value="ALTERED INHERITANCE OF MITOCHONDRIA PROTEIN 6"/>
    <property type="match status" value="1"/>
</dbReference>
<keyword evidence="5" id="KW-0007">Acetylation</keyword>
<evidence type="ECO:0000256" key="9">
    <source>
        <dbReference type="ARBA" id="ARBA00048940"/>
    </source>
</evidence>
<keyword evidence="6" id="KW-0805">Transcription regulation</keyword>
<dbReference type="Proteomes" id="UP000193920">
    <property type="component" value="Unassembled WGS sequence"/>
</dbReference>
<evidence type="ECO:0000313" key="10">
    <source>
        <dbReference type="EMBL" id="ORY66751.1"/>
    </source>
</evidence>
<organism evidence="10 11">
    <name type="scientific">Neocallimastix californiae</name>
    <dbReference type="NCBI Taxonomy" id="1754190"/>
    <lineage>
        <taxon>Eukaryota</taxon>
        <taxon>Fungi</taxon>
        <taxon>Fungi incertae sedis</taxon>
        <taxon>Chytridiomycota</taxon>
        <taxon>Chytridiomycota incertae sedis</taxon>
        <taxon>Neocallimastigomycetes</taxon>
        <taxon>Neocallimastigales</taxon>
        <taxon>Neocallimastigaceae</taxon>
        <taxon>Neocallimastix</taxon>
    </lineage>
</organism>